<evidence type="ECO:0000256" key="2">
    <source>
        <dbReference type="ARBA" id="ARBA00023136"/>
    </source>
</evidence>
<dbReference type="InterPro" id="IPR036737">
    <property type="entry name" value="OmpA-like_sf"/>
</dbReference>
<dbReference type="PROSITE" id="PS51123">
    <property type="entry name" value="OMPA_2"/>
    <property type="match status" value="1"/>
</dbReference>
<comment type="subcellular location">
    <subcellularLocation>
        <location evidence="1">Cell outer membrane</location>
    </subcellularLocation>
</comment>
<dbReference type="Gene3D" id="3.30.1330.60">
    <property type="entry name" value="OmpA-like domain"/>
    <property type="match status" value="1"/>
</dbReference>
<keyword evidence="2" id="KW-0472">Membrane</keyword>
<dbReference type="PRINTS" id="PR01023">
    <property type="entry name" value="NAFLGMOTY"/>
</dbReference>
<proteinExistence type="predicted"/>
<dbReference type="GO" id="GO:0009279">
    <property type="term" value="C:cell outer membrane"/>
    <property type="evidence" value="ECO:0007669"/>
    <property type="project" value="UniProtKB-SubCell"/>
</dbReference>
<dbReference type="PRINTS" id="PR01021">
    <property type="entry name" value="OMPADOMAIN"/>
</dbReference>
<dbReference type="Pfam" id="PF21923">
    <property type="entry name" value="BON_like"/>
    <property type="match status" value="1"/>
</dbReference>
<dbReference type="Gene3D" id="3.40.1520.20">
    <property type="match status" value="1"/>
</dbReference>
<sequence>MASGAGLRPAAENVDAPRAQEFYRRSLGVPWLIALGAIPLLIAVIGAGGLDRPRSVSGPAGPVPTLAAPTAVAAANTSLSPFSIIRSGNDITVSGDLPDDSAKAALMKSLTGSLPPGINVTDQVHINPNTHALDFSKSAPIFADSASISDFTLTVSQDVIILTGTATSQDCKSAVEGDVKHVWSNLNVVDNLVVNASSPPASAAAGSSCTDLQTAINVATGGPITFDNDGFSLTPVDQQVLTRVAAELKACPRAHAAINGYTDNSAADKVTVASSSQRAQKVADFLLALGVAGDQLAVNGLGSVHPVAPNGTAEGQAKNRRVEIVVS</sequence>
<evidence type="ECO:0000256" key="3">
    <source>
        <dbReference type="ARBA" id="ARBA00023237"/>
    </source>
</evidence>
<evidence type="ECO:0000313" key="5">
    <source>
        <dbReference type="Proteomes" id="UP000467105"/>
    </source>
</evidence>
<dbReference type="AlphaFoldDB" id="A0A7I7Z2H8"/>
<protein>
    <submittedName>
        <fullName evidence="4">Peptidoglycan-binding protein ArfA</fullName>
    </submittedName>
</protein>
<dbReference type="CDD" id="cd07185">
    <property type="entry name" value="OmpA_C-like"/>
    <property type="match status" value="1"/>
</dbReference>
<dbReference type="Proteomes" id="UP000467105">
    <property type="component" value="Chromosome"/>
</dbReference>
<evidence type="ECO:0000256" key="1">
    <source>
        <dbReference type="ARBA" id="ARBA00004442"/>
    </source>
</evidence>
<organism evidence="4 5">
    <name type="scientific">Mycobacterium parmense</name>
    <dbReference type="NCBI Taxonomy" id="185642"/>
    <lineage>
        <taxon>Bacteria</taxon>
        <taxon>Bacillati</taxon>
        <taxon>Actinomycetota</taxon>
        <taxon>Actinomycetes</taxon>
        <taxon>Mycobacteriales</taxon>
        <taxon>Mycobacteriaceae</taxon>
        <taxon>Mycobacterium</taxon>
        <taxon>Mycobacterium simiae complex</taxon>
    </lineage>
</organism>
<keyword evidence="3" id="KW-0998">Cell outer membrane</keyword>
<keyword evidence="5" id="KW-1185">Reference proteome</keyword>
<dbReference type="InterPro" id="IPR054121">
    <property type="entry name" value="ArfA_BON-like"/>
</dbReference>
<dbReference type="InterPro" id="IPR006664">
    <property type="entry name" value="OMP_bac"/>
</dbReference>
<dbReference type="RefSeq" id="WP_085270081.1">
    <property type="nucleotide sequence ID" value="NZ_AP022614.1"/>
</dbReference>
<reference evidence="4 5" key="1">
    <citation type="journal article" date="2019" name="Emerg. Microbes Infect.">
        <title>Comprehensive subspecies identification of 175 nontuberculous mycobacteria species based on 7547 genomic profiles.</title>
        <authorList>
            <person name="Matsumoto Y."/>
            <person name="Kinjo T."/>
            <person name="Motooka D."/>
            <person name="Nabeya D."/>
            <person name="Jung N."/>
            <person name="Uechi K."/>
            <person name="Horii T."/>
            <person name="Iida T."/>
            <person name="Fujita J."/>
            <person name="Nakamura S."/>
        </authorList>
    </citation>
    <scope>NUCLEOTIDE SEQUENCE [LARGE SCALE GENOMIC DNA]</scope>
    <source>
        <strain evidence="4 5">JCM 14742</strain>
    </source>
</reference>
<gene>
    <name evidence="4" type="primary">arfA</name>
    <name evidence="4" type="ORF">MPRM_51430</name>
</gene>
<evidence type="ECO:0000313" key="4">
    <source>
        <dbReference type="EMBL" id="BBZ47862.1"/>
    </source>
</evidence>
<dbReference type="PANTHER" id="PTHR30329">
    <property type="entry name" value="STATOR ELEMENT OF FLAGELLAR MOTOR COMPLEX"/>
    <property type="match status" value="1"/>
</dbReference>
<accession>A0A7I7Z2H8</accession>
<dbReference type="InterPro" id="IPR050330">
    <property type="entry name" value="Bact_OuterMem_StrucFunc"/>
</dbReference>
<name>A0A7I7Z2H8_9MYCO</name>
<dbReference type="Pfam" id="PF00691">
    <property type="entry name" value="OmpA"/>
    <property type="match status" value="1"/>
</dbReference>
<dbReference type="InterPro" id="IPR006665">
    <property type="entry name" value="OmpA-like"/>
</dbReference>
<dbReference type="EMBL" id="AP022614">
    <property type="protein sequence ID" value="BBZ47862.1"/>
    <property type="molecule type" value="Genomic_DNA"/>
</dbReference>
<dbReference type="PANTHER" id="PTHR30329:SF21">
    <property type="entry name" value="LIPOPROTEIN YIAD-RELATED"/>
    <property type="match status" value="1"/>
</dbReference>
<dbReference type="SUPFAM" id="SSF103088">
    <property type="entry name" value="OmpA-like"/>
    <property type="match status" value="1"/>
</dbReference>